<reference evidence="2" key="2">
    <citation type="submission" date="2018-08" db="UniProtKB">
        <authorList>
            <consortium name="EnsemblPlants"/>
        </authorList>
    </citation>
    <scope>IDENTIFICATION</scope>
    <source>
        <strain evidence="2">Yugu1</strain>
    </source>
</reference>
<name>K3ZBE9_SETIT</name>
<organism evidence="2 3">
    <name type="scientific">Setaria italica</name>
    <name type="common">Foxtail millet</name>
    <name type="synonym">Panicum italicum</name>
    <dbReference type="NCBI Taxonomy" id="4555"/>
    <lineage>
        <taxon>Eukaryota</taxon>
        <taxon>Viridiplantae</taxon>
        <taxon>Streptophyta</taxon>
        <taxon>Embryophyta</taxon>
        <taxon>Tracheophyta</taxon>
        <taxon>Spermatophyta</taxon>
        <taxon>Magnoliopsida</taxon>
        <taxon>Liliopsida</taxon>
        <taxon>Poales</taxon>
        <taxon>Poaceae</taxon>
        <taxon>PACMAD clade</taxon>
        <taxon>Panicoideae</taxon>
        <taxon>Panicodae</taxon>
        <taxon>Paniceae</taxon>
        <taxon>Cenchrinae</taxon>
        <taxon>Setaria</taxon>
    </lineage>
</organism>
<dbReference type="Gramene" id="KQL17386">
    <property type="protein sequence ID" value="KQL17386"/>
    <property type="gene ID" value="SETIT_023870mg"/>
</dbReference>
<dbReference type="EMBL" id="AGNK02002149">
    <property type="status" value="NOT_ANNOTATED_CDS"/>
    <property type="molecule type" value="Genomic_DNA"/>
</dbReference>
<evidence type="ECO:0000313" key="2">
    <source>
        <dbReference type="EnsemblPlants" id="KQL17386"/>
    </source>
</evidence>
<sequence>MMKHWRKPIYHDKFYIFIPPSSCGRYGRRRSRSIQFAIADKFYMFISPSSCGRYGRRRSSSNVAMPASQRQCGESD</sequence>
<accession>K3ZBE9</accession>
<reference evidence="3" key="1">
    <citation type="journal article" date="2012" name="Nat. Biotechnol.">
        <title>Reference genome sequence of the model plant Setaria.</title>
        <authorList>
            <person name="Bennetzen J.L."/>
            <person name="Schmutz J."/>
            <person name="Wang H."/>
            <person name="Percifield R."/>
            <person name="Hawkins J."/>
            <person name="Pontaroli A.C."/>
            <person name="Estep M."/>
            <person name="Feng L."/>
            <person name="Vaughn J.N."/>
            <person name="Grimwood J."/>
            <person name="Jenkins J."/>
            <person name="Barry K."/>
            <person name="Lindquist E."/>
            <person name="Hellsten U."/>
            <person name="Deshpande S."/>
            <person name="Wang X."/>
            <person name="Wu X."/>
            <person name="Mitros T."/>
            <person name="Triplett J."/>
            <person name="Yang X."/>
            <person name="Ye C.Y."/>
            <person name="Mauro-Herrera M."/>
            <person name="Wang L."/>
            <person name="Li P."/>
            <person name="Sharma M."/>
            <person name="Sharma R."/>
            <person name="Ronald P.C."/>
            <person name="Panaud O."/>
            <person name="Kellogg E.A."/>
            <person name="Brutnell T.P."/>
            <person name="Doust A.N."/>
            <person name="Tuskan G.A."/>
            <person name="Rokhsar D."/>
            <person name="Devos K.M."/>
        </authorList>
    </citation>
    <scope>NUCLEOTIDE SEQUENCE [LARGE SCALE GENOMIC DNA]</scope>
    <source>
        <strain evidence="3">cv. Yugu1</strain>
    </source>
</reference>
<proteinExistence type="predicted"/>
<evidence type="ECO:0000313" key="3">
    <source>
        <dbReference type="Proteomes" id="UP000004995"/>
    </source>
</evidence>
<dbReference type="HOGENOM" id="CLU_2659194_0_0_1"/>
<feature type="region of interest" description="Disordered" evidence="1">
    <location>
        <begin position="54"/>
        <end position="76"/>
    </location>
</feature>
<dbReference type="InParanoid" id="K3ZBE9"/>
<evidence type="ECO:0000256" key="1">
    <source>
        <dbReference type="SAM" id="MobiDB-lite"/>
    </source>
</evidence>
<dbReference type="AlphaFoldDB" id="K3ZBE9"/>
<dbReference type="Proteomes" id="UP000004995">
    <property type="component" value="Unassembled WGS sequence"/>
</dbReference>
<protein>
    <submittedName>
        <fullName evidence="2">Uncharacterized protein</fullName>
    </submittedName>
</protein>
<dbReference type="EnsemblPlants" id="KQL17386">
    <property type="protein sequence ID" value="KQL17386"/>
    <property type="gene ID" value="SETIT_023870mg"/>
</dbReference>
<keyword evidence="3" id="KW-1185">Reference proteome</keyword>